<accession>A0A8T0FEV3</accession>
<protein>
    <submittedName>
        <fullName evidence="2">Uncharacterized protein</fullName>
    </submittedName>
</protein>
<organism evidence="2 3">
    <name type="scientific">Argiope bruennichi</name>
    <name type="common">Wasp spider</name>
    <name type="synonym">Aranea bruennichi</name>
    <dbReference type="NCBI Taxonomy" id="94029"/>
    <lineage>
        <taxon>Eukaryota</taxon>
        <taxon>Metazoa</taxon>
        <taxon>Ecdysozoa</taxon>
        <taxon>Arthropoda</taxon>
        <taxon>Chelicerata</taxon>
        <taxon>Arachnida</taxon>
        <taxon>Araneae</taxon>
        <taxon>Araneomorphae</taxon>
        <taxon>Entelegynae</taxon>
        <taxon>Araneoidea</taxon>
        <taxon>Araneidae</taxon>
        <taxon>Argiope</taxon>
    </lineage>
</organism>
<evidence type="ECO:0000256" key="1">
    <source>
        <dbReference type="SAM" id="MobiDB-lite"/>
    </source>
</evidence>
<dbReference type="AlphaFoldDB" id="A0A8T0FEV3"/>
<reference evidence="2" key="1">
    <citation type="journal article" date="2020" name="bioRxiv">
        <title>Chromosome-level reference genome of the European wasp spider Argiope bruennichi: a resource for studies on range expansion and evolutionary adaptation.</title>
        <authorList>
            <person name="Sheffer M.M."/>
            <person name="Hoppe A."/>
            <person name="Krehenwinkel H."/>
            <person name="Uhl G."/>
            <person name="Kuss A.W."/>
            <person name="Jensen L."/>
            <person name="Jensen C."/>
            <person name="Gillespie R.G."/>
            <person name="Hoff K.J."/>
            <person name="Prost S."/>
        </authorList>
    </citation>
    <scope>NUCLEOTIDE SEQUENCE</scope>
</reference>
<evidence type="ECO:0000313" key="2">
    <source>
        <dbReference type="EMBL" id="KAF8788758.1"/>
    </source>
</evidence>
<reference evidence="2" key="2">
    <citation type="submission" date="2020-06" db="EMBL/GenBank/DDBJ databases">
        <authorList>
            <person name="Sheffer M."/>
        </authorList>
    </citation>
    <scope>NUCLEOTIDE SEQUENCE</scope>
</reference>
<feature type="region of interest" description="Disordered" evidence="1">
    <location>
        <begin position="93"/>
        <end position="119"/>
    </location>
</feature>
<name>A0A8T0FEV3_ARGBR</name>
<dbReference type="Proteomes" id="UP000807504">
    <property type="component" value="Unassembled WGS sequence"/>
</dbReference>
<sequence length="168" mass="18985">MPVNGGIIDFRYYKEVEELLRLEAEVGTKDCPGTAQVIETSEEPEIIIDGSYGEGMTSENVQVIRLSVPEHQEVSESNLPQTYTVINVAETIAEEEPNETEVVEDPTPPSSSSNSQKAPENLLLGFYQEFERSNRQLEKNDATMLELFKEQNDIFRTQTTLLMKLLLK</sequence>
<comment type="caution">
    <text evidence="2">The sequence shown here is derived from an EMBL/GenBank/DDBJ whole genome shotgun (WGS) entry which is preliminary data.</text>
</comment>
<keyword evidence="3" id="KW-1185">Reference proteome</keyword>
<dbReference type="EMBL" id="JABXBU010000012">
    <property type="protein sequence ID" value="KAF8788758.1"/>
    <property type="molecule type" value="Genomic_DNA"/>
</dbReference>
<proteinExistence type="predicted"/>
<feature type="compositionally biased region" description="Acidic residues" evidence="1">
    <location>
        <begin position="93"/>
        <end position="104"/>
    </location>
</feature>
<gene>
    <name evidence="2" type="ORF">HNY73_006764</name>
</gene>
<evidence type="ECO:0000313" key="3">
    <source>
        <dbReference type="Proteomes" id="UP000807504"/>
    </source>
</evidence>